<sequence length="189" mass="20777">MTKHYTPKKINLRWALACGLATLSVGLLTHAAHAEALKDNPPERQAFERFAVLSCGLTAEQVKQMKTPDWNTLRLALSDVVSKPSSFFFEQAGVKFDPDNPVLLQPITADAGHVISEIKLEVPDVGATDIMASLPTTEQRSEFITMNCTGLSKTELARLSVPDWNHLQGRLNAFLNEPADSFLVETSKS</sequence>
<reference evidence="1" key="1">
    <citation type="submission" date="2020-03" db="EMBL/GenBank/DDBJ databases">
        <title>The deep terrestrial virosphere.</title>
        <authorList>
            <person name="Holmfeldt K."/>
            <person name="Nilsson E."/>
            <person name="Simone D."/>
            <person name="Lopez-Fernandez M."/>
            <person name="Wu X."/>
            <person name="de Brujin I."/>
            <person name="Lundin D."/>
            <person name="Andersson A."/>
            <person name="Bertilsson S."/>
            <person name="Dopson M."/>
        </authorList>
    </citation>
    <scope>NUCLEOTIDE SEQUENCE</scope>
    <source>
        <strain evidence="2">MM415A00294</strain>
        <strain evidence="1">MM415B00522</strain>
    </source>
</reference>
<evidence type="ECO:0000313" key="2">
    <source>
        <dbReference type="EMBL" id="QJA83313.1"/>
    </source>
</evidence>
<dbReference type="EMBL" id="MT141517">
    <property type="protein sequence ID" value="QJA64301.1"/>
    <property type="molecule type" value="Genomic_DNA"/>
</dbReference>
<accession>A0A6M3J569</accession>
<dbReference type="AlphaFoldDB" id="A0A6M3J569"/>
<gene>
    <name evidence="2" type="ORF">MM415A00294_0011</name>
    <name evidence="1" type="ORF">MM415B00522_0011</name>
</gene>
<dbReference type="InterPro" id="IPR019289">
    <property type="entry name" value="Phage_tail_E/E"/>
</dbReference>
<dbReference type="Pfam" id="PF10109">
    <property type="entry name" value="Phage_TAC_7"/>
    <property type="match status" value="1"/>
</dbReference>
<proteinExistence type="predicted"/>
<dbReference type="EMBL" id="MT142508">
    <property type="protein sequence ID" value="QJA83313.1"/>
    <property type="molecule type" value="Genomic_DNA"/>
</dbReference>
<evidence type="ECO:0000313" key="1">
    <source>
        <dbReference type="EMBL" id="QJA64301.1"/>
    </source>
</evidence>
<protein>
    <submittedName>
        <fullName evidence="1">Putative tail assembly chaperone</fullName>
    </submittedName>
</protein>
<name>A0A6M3J569_9ZZZZ</name>
<organism evidence="1">
    <name type="scientific">viral metagenome</name>
    <dbReference type="NCBI Taxonomy" id="1070528"/>
    <lineage>
        <taxon>unclassified sequences</taxon>
        <taxon>metagenomes</taxon>
        <taxon>organismal metagenomes</taxon>
    </lineage>
</organism>